<dbReference type="eggNOG" id="ENOG503302J">
    <property type="taxonomic scope" value="Bacteria"/>
</dbReference>
<dbReference type="EMBL" id="CP000031">
    <property type="protein sequence ID" value="AAV95665.1"/>
    <property type="molecule type" value="Genomic_DNA"/>
</dbReference>
<protein>
    <submittedName>
        <fullName evidence="1">Uncharacterized protein</fullName>
    </submittedName>
</protein>
<sequence>MGRSAIGLAIEFLFGIPNARTINGADPIRHLALLFCGSLAFAPPALADVDIQAADACLAAAFDAGGQGGDCVESAHAECSALPEEAPAVAVLCFTDGQRVWDTATAATMKSLATRLPEDVAAITGIEVKYDILSGLLQCDRLEELAIAVSDLPSGTIAREKARCAATVAGLAYTRLRWRAQGLK</sequence>
<dbReference type="PaxDb" id="246200-SPO2411"/>
<accession>Q5LQS7</accession>
<proteinExistence type="predicted"/>
<gene>
    <name evidence="1" type="ordered locus">SPO2411</name>
</gene>
<evidence type="ECO:0000313" key="2">
    <source>
        <dbReference type="Proteomes" id="UP000001023"/>
    </source>
</evidence>
<dbReference type="STRING" id="246200.SPO2411"/>
<dbReference type="HOGENOM" id="CLU_1649808_0_0_5"/>
<dbReference type="Proteomes" id="UP000001023">
    <property type="component" value="Chromosome"/>
</dbReference>
<name>Q5LQS7_RUEPO</name>
<reference evidence="1 2" key="1">
    <citation type="journal article" date="2004" name="Nature">
        <title>Genome sequence of Silicibacter pomeroyi reveals adaptations to the marine environment.</title>
        <authorList>
            <person name="Moran M.A."/>
            <person name="Buchan A."/>
            <person name="Gonzalez J.M."/>
            <person name="Heidelberg J.F."/>
            <person name="Whitman W.B."/>
            <person name="Kiene R.P."/>
            <person name="Henriksen J.R."/>
            <person name="King G.M."/>
            <person name="Belas R."/>
            <person name="Fuqua C."/>
            <person name="Brinkac L."/>
            <person name="Lewis M."/>
            <person name="Johri S."/>
            <person name="Weaver B."/>
            <person name="Pai G."/>
            <person name="Eisen J.A."/>
            <person name="Rahe E."/>
            <person name="Sheldon W.M."/>
            <person name="Ye W."/>
            <person name="Miller T.R."/>
            <person name="Carlton J."/>
            <person name="Rasko D.A."/>
            <person name="Paulsen I.T."/>
            <person name="Ren Q."/>
            <person name="Daugherty S.C."/>
            <person name="Deboy R.T."/>
            <person name="Dodson R.J."/>
            <person name="Durkin A.S."/>
            <person name="Madupu R."/>
            <person name="Nelson W.C."/>
            <person name="Sullivan S.A."/>
            <person name="Rosovitz M.J."/>
            <person name="Haft D.H."/>
            <person name="Selengut J."/>
            <person name="Ward N."/>
        </authorList>
    </citation>
    <scope>NUCLEOTIDE SEQUENCE [LARGE SCALE GENOMIC DNA]</scope>
    <source>
        <strain evidence="2">ATCC 700808 / DSM 15171 / DSS-3</strain>
    </source>
</reference>
<evidence type="ECO:0000313" key="1">
    <source>
        <dbReference type="EMBL" id="AAV95665.1"/>
    </source>
</evidence>
<reference evidence="1 2" key="2">
    <citation type="journal article" date="2014" name="Stand. Genomic Sci.">
        <title>An updated genome annotation for the model marine bacterium Ruegeria pomeroyi DSS-3.</title>
        <authorList>
            <person name="Rivers A.R."/>
            <person name="Smith C.B."/>
            <person name="Moran M.A."/>
        </authorList>
    </citation>
    <scope>GENOME REANNOTATION</scope>
    <source>
        <strain evidence="2">ATCC 700808 / DSM 15171 / DSS-3</strain>
    </source>
</reference>
<dbReference type="KEGG" id="sil:SPO2411"/>
<organism evidence="1 2">
    <name type="scientific">Ruegeria pomeroyi (strain ATCC 700808 / DSM 15171 / DSS-3)</name>
    <name type="common">Silicibacter pomeroyi</name>
    <dbReference type="NCBI Taxonomy" id="246200"/>
    <lineage>
        <taxon>Bacteria</taxon>
        <taxon>Pseudomonadati</taxon>
        <taxon>Pseudomonadota</taxon>
        <taxon>Alphaproteobacteria</taxon>
        <taxon>Rhodobacterales</taxon>
        <taxon>Roseobacteraceae</taxon>
        <taxon>Ruegeria</taxon>
    </lineage>
</organism>
<keyword evidence="2" id="KW-1185">Reference proteome</keyword>
<dbReference type="AlphaFoldDB" id="Q5LQS7"/>